<evidence type="ECO:0000256" key="5">
    <source>
        <dbReference type="ARBA" id="ARBA00022989"/>
    </source>
</evidence>
<keyword evidence="9" id="KW-1185">Reference proteome</keyword>
<keyword evidence="4 7" id="KW-0812">Transmembrane</keyword>
<comment type="subcellular location">
    <subcellularLocation>
        <location evidence="1">Membrane</location>
        <topology evidence="1">Multi-pass membrane protein</topology>
    </subcellularLocation>
</comment>
<keyword evidence="3" id="KW-0813">Transport</keyword>
<name>A0ABN7P3A2_TIMPD</name>
<comment type="caution">
    <text evidence="8">The sequence shown here is derived from an EMBL/GenBank/DDBJ whole genome shotgun (WGS) entry which is preliminary data.</text>
</comment>
<dbReference type="Proteomes" id="UP001153148">
    <property type="component" value="Unassembled WGS sequence"/>
</dbReference>
<keyword evidence="5 7" id="KW-1133">Transmembrane helix</keyword>
<feature type="transmembrane region" description="Helical" evidence="7">
    <location>
        <begin position="241"/>
        <end position="263"/>
    </location>
</feature>
<sequence>TDYHEKQPLFDRGATAEPVRLTPAWEETNLPNDELNFKGVTMEQADLEMNPPKDSPRFQACKGLDYCNEETGCANDLLLSYPGIALCSGFWIAVLYFVDYKLSKEYTGIESNYVTNFLGYLGFAAQVPNLVFNWLNIFVQIGGNLTTRVVWSIFIEAVVFIITIILAMCNSSEWPGFFFWTTMITVVILNIQHRSSFGSVSVFRAKDLRFDSRHGRKSIVVANGVYQNTVFGMAAKLPFKYTGAVILGSNVSGTFTAIISLIASNHGT</sequence>
<comment type="similarity">
    <text evidence="2">Belongs to the SLC29A/ENT transporter (TC 2.A.57) family.</text>
</comment>
<dbReference type="Pfam" id="PF01733">
    <property type="entry name" value="Nucleoside_tran"/>
    <property type="match status" value="1"/>
</dbReference>
<evidence type="ECO:0000256" key="3">
    <source>
        <dbReference type="ARBA" id="ARBA00022448"/>
    </source>
</evidence>
<evidence type="ECO:0000256" key="7">
    <source>
        <dbReference type="SAM" id="Phobius"/>
    </source>
</evidence>
<dbReference type="EMBL" id="CAJPIN010012511">
    <property type="protein sequence ID" value="CAG2060481.1"/>
    <property type="molecule type" value="Genomic_DNA"/>
</dbReference>
<dbReference type="PANTHER" id="PTHR10332">
    <property type="entry name" value="EQUILIBRATIVE NUCLEOSIDE TRANSPORTER"/>
    <property type="match status" value="1"/>
</dbReference>
<accession>A0ABN7P3A2</accession>
<feature type="non-terminal residue" evidence="8">
    <location>
        <position position="1"/>
    </location>
</feature>
<keyword evidence="6 7" id="KW-0472">Membrane</keyword>
<gene>
    <name evidence="8" type="ORF">TPAB3V08_LOCUS7437</name>
</gene>
<proteinExistence type="inferred from homology"/>
<evidence type="ECO:0000313" key="8">
    <source>
        <dbReference type="EMBL" id="CAG2060481.1"/>
    </source>
</evidence>
<feature type="transmembrane region" description="Helical" evidence="7">
    <location>
        <begin position="78"/>
        <end position="97"/>
    </location>
</feature>
<protein>
    <submittedName>
        <fullName evidence="8">Uncharacterized protein</fullName>
    </submittedName>
</protein>
<evidence type="ECO:0000256" key="1">
    <source>
        <dbReference type="ARBA" id="ARBA00004141"/>
    </source>
</evidence>
<feature type="transmembrane region" description="Helical" evidence="7">
    <location>
        <begin position="117"/>
        <end position="137"/>
    </location>
</feature>
<evidence type="ECO:0000256" key="4">
    <source>
        <dbReference type="ARBA" id="ARBA00022692"/>
    </source>
</evidence>
<dbReference type="PANTHER" id="PTHR10332:SF80">
    <property type="entry name" value="EQUILIBRATIVE NUCLEOSIDE TRANSPORTER 2, ISOFORM A"/>
    <property type="match status" value="1"/>
</dbReference>
<dbReference type="InterPro" id="IPR002259">
    <property type="entry name" value="Eqnu_transpt"/>
</dbReference>
<feature type="transmembrane region" description="Helical" evidence="7">
    <location>
        <begin position="149"/>
        <end position="168"/>
    </location>
</feature>
<organism evidence="8 9">
    <name type="scientific">Timema podura</name>
    <name type="common">Walking stick</name>
    <dbReference type="NCBI Taxonomy" id="61482"/>
    <lineage>
        <taxon>Eukaryota</taxon>
        <taxon>Metazoa</taxon>
        <taxon>Ecdysozoa</taxon>
        <taxon>Arthropoda</taxon>
        <taxon>Hexapoda</taxon>
        <taxon>Insecta</taxon>
        <taxon>Pterygota</taxon>
        <taxon>Neoptera</taxon>
        <taxon>Polyneoptera</taxon>
        <taxon>Phasmatodea</taxon>
        <taxon>Timematodea</taxon>
        <taxon>Timematoidea</taxon>
        <taxon>Timematidae</taxon>
        <taxon>Timema</taxon>
    </lineage>
</organism>
<evidence type="ECO:0000256" key="2">
    <source>
        <dbReference type="ARBA" id="ARBA00007965"/>
    </source>
</evidence>
<evidence type="ECO:0000256" key="6">
    <source>
        <dbReference type="ARBA" id="ARBA00023136"/>
    </source>
</evidence>
<evidence type="ECO:0000313" key="9">
    <source>
        <dbReference type="Proteomes" id="UP001153148"/>
    </source>
</evidence>
<feature type="transmembrane region" description="Helical" evidence="7">
    <location>
        <begin position="174"/>
        <end position="191"/>
    </location>
</feature>
<reference evidence="8" key="1">
    <citation type="submission" date="2021-03" db="EMBL/GenBank/DDBJ databases">
        <authorList>
            <person name="Tran Van P."/>
        </authorList>
    </citation>
    <scope>NUCLEOTIDE SEQUENCE</scope>
</reference>